<evidence type="ECO:0000256" key="4">
    <source>
        <dbReference type="ARBA" id="ARBA00022833"/>
    </source>
</evidence>
<dbReference type="PROSITE" id="PS50064">
    <property type="entry name" value="ZF_PARP_2"/>
    <property type="match status" value="1"/>
</dbReference>
<evidence type="ECO:0000313" key="10">
    <source>
        <dbReference type="WBParaSite" id="TTAC_0000424201-mRNA-1"/>
    </source>
</evidence>
<keyword evidence="3" id="KW-0863">Zinc-finger</keyword>
<evidence type="ECO:0000313" key="9">
    <source>
        <dbReference type="Proteomes" id="UP000274429"/>
    </source>
</evidence>
<evidence type="ECO:0000256" key="5">
    <source>
        <dbReference type="ARBA" id="ARBA00023242"/>
    </source>
</evidence>
<dbReference type="Gene3D" id="3.90.640.80">
    <property type="match status" value="1"/>
</dbReference>
<keyword evidence="4" id="KW-0862">Zinc</keyword>
<sequence length="347" mass="38274">MDAGFEYQAEYAKSGRSSCRSCKNTIAKDALRIGVFVQSHTFDGKMILWHHCGCFFKKSQVLQTSAIKNFDKLRISGFSKLKVQEKFDLLDAIKNVELPSVKRGSYGSEKSENRLPTKKSKLPTGEKESSKYALKASFRKQSNKLWRLREQLDAEVSTSALVGLLESNSQLVPSGRAALLDAVADAMLFGALPHCPLDSAPLVCVDGGYRCSRLADHWAPCLFSATATDAASLARSPFHVPEEYHDVPFLRTYKCKPRVRLFTESSSASTGLFDKRTPLAGLHFLLDRGSFSDDATERHLAASIRSLGGSLLDTVSDCLCSFGLHEGCIFRLKCSVRLSLIMKQTVA</sequence>
<reference evidence="8 9" key="2">
    <citation type="submission" date="2018-11" db="EMBL/GenBank/DDBJ databases">
        <authorList>
            <consortium name="Pathogen Informatics"/>
        </authorList>
    </citation>
    <scope>NUCLEOTIDE SEQUENCE [LARGE SCALE GENOMIC DNA]</scope>
</reference>
<dbReference type="GO" id="GO:0005634">
    <property type="term" value="C:nucleus"/>
    <property type="evidence" value="ECO:0007669"/>
    <property type="project" value="UniProtKB-SubCell"/>
</dbReference>
<dbReference type="OrthoDB" id="429950at2759"/>
<dbReference type="InterPro" id="IPR049296">
    <property type="entry name" value="PARP1-like_PADR1_N"/>
</dbReference>
<proteinExistence type="predicted"/>
<dbReference type="InterPro" id="IPR001510">
    <property type="entry name" value="Znf_PARP"/>
</dbReference>
<feature type="region of interest" description="Disordered" evidence="6">
    <location>
        <begin position="103"/>
        <end position="128"/>
    </location>
</feature>
<comment type="subcellular location">
    <subcellularLocation>
        <location evidence="1">Nucleus</location>
    </subcellularLocation>
</comment>
<evidence type="ECO:0000313" key="8">
    <source>
        <dbReference type="EMBL" id="VDM24477.1"/>
    </source>
</evidence>
<dbReference type="SUPFAM" id="SSF57716">
    <property type="entry name" value="Glucocorticoid receptor-like (DNA-binding domain)"/>
    <property type="match status" value="1"/>
</dbReference>
<dbReference type="AlphaFoldDB" id="A0A0R3WU02"/>
<dbReference type="PROSITE" id="PS52007">
    <property type="entry name" value="PADR1"/>
    <property type="match status" value="1"/>
</dbReference>
<dbReference type="Pfam" id="PF00645">
    <property type="entry name" value="zf-PARP"/>
    <property type="match status" value="1"/>
</dbReference>
<evidence type="ECO:0000259" key="7">
    <source>
        <dbReference type="PROSITE" id="PS50064"/>
    </source>
</evidence>
<gene>
    <name evidence="8" type="ORF">TTAC_LOCUS4228</name>
</gene>
<evidence type="ECO:0000256" key="1">
    <source>
        <dbReference type="ARBA" id="ARBA00004123"/>
    </source>
</evidence>
<evidence type="ECO:0000256" key="3">
    <source>
        <dbReference type="ARBA" id="ARBA00022771"/>
    </source>
</evidence>
<feature type="domain" description="PARP-type" evidence="7">
    <location>
        <begin position="7"/>
        <end position="97"/>
    </location>
</feature>
<dbReference type="SMART" id="SM01335">
    <property type="entry name" value="PADR1"/>
    <property type="match status" value="1"/>
</dbReference>
<dbReference type="STRING" id="6205.A0A0R3WU02"/>
<keyword evidence="5" id="KW-0539">Nucleus</keyword>
<dbReference type="GO" id="GO:0008270">
    <property type="term" value="F:zinc ion binding"/>
    <property type="evidence" value="ECO:0007669"/>
    <property type="project" value="UniProtKB-KW"/>
</dbReference>
<dbReference type="GO" id="GO:0003677">
    <property type="term" value="F:DNA binding"/>
    <property type="evidence" value="ECO:0007669"/>
    <property type="project" value="InterPro"/>
</dbReference>
<reference evidence="10" key="1">
    <citation type="submission" date="2017-02" db="UniProtKB">
        <authorList>
            <consortium name="WormBaseParasite"/>
        </authorList>
    </citation>
    <scope>IDENTIFICATION</scope>
</reference>
<name>A0A0R3WU02_HYDTA</name>
<dbReference type="Proteomes" id="UP000274429">
    <property type="component" value="Unassembled WGS sequence"/>
</dbReference>
<accession>A0A0R3WU02</accession>
<dbReference type="Gene3D" id="3.30.1740.10">
    <property type="entry name" value="Zinc finger, PARP-type"/>
    <property type="match status" value="1"/>
</dbReference>
<dbReference type="Pfam" id="PF21728">
    <property type="entry name" value="PADR1_N"/>
    <property type="match status" value="1"/>
</dbReference>
<dbReference type="EMBL" id="UYWX01003966">
    <property type="protein sequence ID" value="VDM24477.1"/>
    <property type="molecule type" value="Genomic_DNA"/>
</dbReference>
<organism evidence="10">
    <name type="scientific">Hydatigena taeniaeformis</name>
    <name type="common">Feline tapeworm</name>
    <name type="synonym">Taenia taeniaeformis</name>
    <dbReference type="NCBI Taxonomy" id="6205"/>
    <lineage>
        <taxon>Eukaryota</taxon>
        <taxon>Metazoa</taxon>
        <taxon>Spiralia</taxon>
        <taxon>Lophotrochozoa</taxon>
        <taxon>Platyhelminthes</taxon>
        <taxon>Cestoda</taxon>
        <taxon>Eucestoda</taxon>
        <taxon>Cyclophyllidea</taxon>
        <taxon>Taeniidae</taxon>
        <taxon>Hydatigera</taxon>
    </lineage>
</organism>
<keyword evidence="9" id="KW-1185">Reference proteome</keyword>
<dbReference type="WBParaSite" id="TTAC_0000424201-mRNA-1">
    <property type="protein sequence ID" value="TTAC_0000424201-mRNA-1"/>
    <property type="gene ID" value="TTAC_0000424201"/>
</dbReference>
<evidence type="ECO:0000256" key="2">
    <source>
        <dbReference type="ARBA" id="ARBA00022723"/>
    </source>
</evidence>
<keyword evidence="2" id="KW-0479">Metal-binding</keyword>
<dbReference type="PROSITE" id="PS00347">
    <property type="entry name" value="ZF_PARP_1"/>
    <property type="match status" value="1"/>
</dbReference>
<protein>
    <submittedName>
        <fullName evidence="10">PARP-type domain-containing protein</fullName>
    </submittedName>
</protein>
<dbReference type="SMART" id="SM01336">
    <property type="entry name" value="zf-PARP"/>
    <property type="match status" value="1"/>
</dbReference>
<evidence type="ECO:0000256" key="6">
    <source>
        <dbReference type="SAM" id="MobiDB-lite"/>
    </source>
</evidence>
<dbReference type="InterPro" id="IPR036957">
    <property type="entry name" value="Znf_PARP_sf"/>
</dbReference>